<evidence type="ECO:0000313" key="4">
    <source>
        <dbReference type="EMBL" id="CAE7671420.1"/>
    </source>
</evidence>
<organism evidence="4 5">
    <name type="scientific">Symbiodinium pilosum</name>
    <name type="common">Dinoflagellate</name>
    <dbReference type="NCBI Taxonomy" id="2952"/>
    <lineage>
        <taxon>Eukaryota</taxon>
        <taxon>Sar</taxon>
        <taxon>Alveolata</taxon>
        <taxon>Dinophyceae</taxon>
        <taxon>Suessiales</taxon>
        <taxon>Symbiodiniaceae</taxon>
        <taxon>Symbiodinium</taxon>
    </lineage>
</organism>
<keyword evidence="5" id="KW-1185">Reference proteome</keyword>
<protein>
    <recommendedName>
        <fullName evidence="3">Phosphatidic acid phosphatase type 2/haloperoxidase domain-containing protein</fullName>
    </recommendedName>
</protein>
<gene>
    <name evidence="4" type="ORF">SPIL2461_LOCUS18527</name>
</gene>
<dbReference type="GO" id="GO:0042392">
    <property type="term" value="F:sphingosine-1-phosphate phosphatase activity"/>
    <property type="evidence" value="ECO:0007669"/>
    <property type="project" value="TreeGrafter"/>
</dbReference>
<comment type="caution">
    <text evidence="4">The sequence shown here is derived from an EMBL/GenBank/DDBJ whole genome shotgun (WGS) entry which is preliminary data.</text>
</comment>
<feature type="domain" description="Phosphatidic acid phosphatase type 2/haloperoxidase" evidence="3">
    <location>
        <begin position="87"/>
        <end position="213"/>
    </location>
</feature>
<feature type="transmembrane region" description="Helical" evidence="2">
    <location>
        <begin position="58"/>
        <end position="78"/>
    </location>
</feature>
<dbReference type="SUPFAM" id="SSF48317">
    <property type="entry name" value="Acid phosphatase/Vanadium-dependent haloperoxidase"/>
    <property type="match status" value="1"/>
</dbReference>
<dbReference type="OrthoDB" id="302705at2759"/>
<proteinExistence type="predicted"/>
<evidence type="ECO:0000256" key="2">
    <source>
        <dbReference type="SAM" id="Phobius"/>
    </source>
</evidence>
<feature type="region of interest" description="Disordered" evidence="1">
    <location>
        <begin position="1"/>
        <end position="31"/>
    </location>
</feature>
<feature type="transmembrane region" description="Helical" evidence="2">
    <location>
        <begin position="194"/>
        <end position="215"/>
    </location>
</feature>
<dbReference type="Gene3D" id="1.20.144.10">
    <property type="entry name" value="Phosphatidic acid phosphatase type 2/haloperoxidase"/>
    <property type="match status" value="1"/>
</dbReference>
<evidence type="ECO:0000313" key="5">
    <source>
        <dbReference type="Proteomes" id="UP000649617"/>
    </source>
</evidence>
<dbReference type="InterPro" id="IPR036938">
    <property type="entry name" value="PAP2/HPO_sf"/>
</dbReference>
<dbReference type="SMART" id="SM00014">
    <property type="entry name" value="acidPPc"/>
    <property type="match status" value="1"/>
</dbReference>
<reference evidence="4" key="1">
    <citation type="submission" date="2021-02" db="EMBL/GenBank/DDBJ databases">
        <authorList>
            <person name="Dougan E. K."/>
            <person name="Rhodes N."/>
            <person name="Thang M."/>
            <person name="Chan C."/>
        </authorList>
    </citation>
    <scope>NUCLEOTIDE SEQUENCE</scope>
</reference>
<dbReference type="AlphaFoldDB" id="A0A812WGZ4"/>
<dbReference type="InterPro" id="IPR000326">
    <property type="entry name" value="PAP2/HPO"/>
</dbReference>
<feature type="transmembrane region" description="Helical" evidence="2">
    <location>
        <begin position="168"/>
        <end position="188"/>
    </location>
</feature>
<dbReference type="PANTHER" id="PTHR14969">
    <property type="entry name" value="SPHINGOSINE-1-PHOSPHATE PHOSPHOHYDROLASE"/>
    <property type="match status" value="1"/>
</dbReference>
<feature type="transmembrane region" description="Helical" evidence="2">
    <location>
        <begin position="84"/>
        <end position="106"/>
    </location>
</feature>
<evidence type="ECO:0000259" key="3">
    <source>
        <dbReference type="SMART" id="SM00014"/>
    </source>
</evidence>
<dbReference type="Pfam" id="PF01569">
    <property type="entry name" value="PAP2"/>
    <property type="match status" value="1"/>
</dbReference>
<evidence type="ECO:0000256" key="1">
    <source>
        <dbReference type="SAM" id="MobiDB-lite"/>
    </source>
</evidence>
<accession>A0A812WGZ4</accession>
<name>A0A812WGZ4_SYMPI</name>
<keyword evidence="2" id="KW-0812">Transmembrane</keyword>
<dbReference type="Proteomes" id="UP000649617">
    <property type="component" value="Unassembled WGS sequence"/>
</dbReference>
<keyword evidence="2" id="KW-0472">Membrane</keyword>
<sequence>MVSSDEEAGLVKKDAPTDGKDPLDPKNDPDLVTNGGKFQSKVAILQVTWRFPVDPDPLNILALIYGYLPFVVPVVFFVDMLVEWRFIAFYGLVTSAVVTLLNEVIFKPILKQPRPEGSANRKFNDKTGKWEMKPGMPSGHVANAATTMVWCLLEVALRGPGFDDQPFLTTKILLLIIVCMGPVPWARIHNQDHSLAQCTVAGIMGIVAGVTAYLIRVTYFPLGVGQEWCYQSLCLIGGKPWDPFVDGPQAGSEVVTAAAITTTLAQASLTIKPKLHCNAQQNEALARMSSKPRLPISQPL</sequence>
<dbReference type="PANTHER" id="PTHR14969:SF13">
    <property type="entry name" value="AT30094P"/>
    <property type="match status" value="1"/>
</dbReference>
<dbReference type="EMBL" id="CAJNIZ010043872">
    <property type="protein sequence ID" value="CAE7671420.1"/>
    <property type="molecule type" value="Genomic_DNA"/>
</dbReference>
<feature type="compositionally biased region" description="Basic and acidic residues" evidence="1">
    <location>
        <begin position="9"/>
        <end position="29"/>
    </location>
</feature>
<keyword evidence="2" id="KW-1133">Transmembrane helix</keyword>